<protein>
    <recommendedName>
        <fullName evidence="4">Secreted protein</fullName>
    </recommendedName>
</protein>
<evidence type="ECO:0008006" key="4">
    <source>
        <dbReference type="Google" id="ProtNLM"/>
    </source>
</evidence>
<sequence>MTPVAVLLAVRLSVEAASLSVSLLELAYNVTLGYNAGLHCLQLNLIRPPLRSHPDPRIRSQHTCSLLISFLRISSIAVDRKSKVLLPTTCLFLCFMITAWSCT</sequence>
<comment type="caution">
    <text evidence="2">The sequence shown here is derived from an EMBL/GenBank/DDBJ whole genome shotgun (WGS) entry which is preliminary data.</text>
</comment>
<feature type="chain" id="PRO_5019253461" description="Secreted protein" evidence="1">
    <location>
        <begin position="17"/>
        <end position="103"/>
    </location>
</feature>
<evidence type="ECO:0000313" key="2">
    <source>
        <dbReference type="EMBL" id="GCB67281.1"/>
    </source>
</evidence>
<proteinExistence type="predicted"/>
<name>A0A401P2D4_SCYTO</name>
<dbReference type="AlphaFoldDB" id="A0A401P2D4"/>
<evidence type="ECO:0000256" key="1">
    <source>
        <dbReference type="SAM" id="SignalP"/>
    </source>
</evidence>
<organism evidence="2 3">
    <name type="scientific">Scyliorhinus torazame</name>
    <name type="common">Cloudy catshark</name>
    <name type="synonym">Catulus torazame</name>
    <dbReference type="NCBI Taxonomy" id="75743"/>
    <lineage>
        <taxon>Eukaryota</taxon>
        <taxon>Metazoa</taxon>
        <taxon>Chordata</taxon>
        <taxon>Craniata</taxon>
        <taxon>Vertebrata</taxon>
        <taxon>Chondrichthyes</taxon>
        <taxon>Elasmobranchii</taxon>
        <taxon>Galeomorphii</taxon>
        <taxon>Galeoidea</taxon>
        <taxon>Carcharhiniformes</taxon>
        <taxon>Scyliorhinidae</taxon>
        <taxon>Scyliorhinus</taxon>
    </lineage>
</organism>
<dbReference type="Proteomes" id="UP000288216">
    <property type="component" value="Unassembled WGS sequence"/>
</dbReference>
<dbReference type="EMBL" id="BFAA01001561">
    <property type="protein sequence ID" value="GCB67281.1"/>
    <property type="molecule type" value="Genomic_DNA"/>
</dbReference>
<feature type="signal peptide" evidence="1">
    <location>
        <begin position="1"/>
        <end position="16"/>
    </location>
</feature>
<keyword evidence="3" id="KW-1185">Reference proteome</keyword>
<evidence type="ECO:0000313" key="3">
    <source>
        <dbReference type="Proteomes" id="UP000288216"/>
    </source>
</evidence>
<accession>A0A401P2D4</accession>
<gene>
    <name evidence="2" type="ORF">scyTo_0005101</name>
</gene>
<reference evidence="2 3" key="1">
    <citation type="journal article" date="2018" name="Nat. Ecol. Evol.">
        <title>Shark genomes provide insights into elasmobranch evolution and the origin of vertebrates.</title>
        <authorList>
            <person name="Hara Y"/>
            <person name="Yamaguchi K"/>
            <person name="Onimaru K"/>
            <person name="Kadota M"/>
            <person name="Koyanagi M"/>
            <person name="Keeley SD"/>
            <person name="Tatsumi K"/>
            <person name="Tanaka K"/>
            <person name="Motone F"/>
            <person name="Kageyama Y"/>
            <person name="Nozu R"/>
            <person name="Adachi N"/>
            <person name="Nishimura O"/>
            <person name="Nakagawa R"/>
            <person name="Tanegashima C"/>
            <person name="Kiyatake I"/>
            <person name="Matsumoto R"/>
            <person name="Murakumo K"/>
            <person name="Nishida K"/>
            <person name="Terakita A"/>
            <person name="Kuratani S"/>
            <person name="Sato K"/>
            <person name="Hyodo S Kuraku.S."/>
        </authorList>
    </citation>
    <scope>NUCLEOTIDE SEQUENCE [LARGE SCALE GENOMIC DNA]</scope>
</reference>
<keyword evidence="1" id="KW-0732">Signal</keyword>